<keyword evidence="4" id="KW-1185">Reference proteome</keyword>
<feature type="chain" id="PRO_5047359343" evidence="2">
    <location>
        <begin position="21"/>
        <end position="385"/>
    </location>
</feature>
<reference evidence="3 4" key="1">
    <citation type="submission" date="2022-05" db="EMBL/GenBank/DDBJ databases">
        <authorList>
            <consortium name="Genoscope - CEA"/>
            <person name="William W."/>
        </authorList>
    </citation>
    <scope>NUCLEOTIDE SEQUENCE [LARGE SCALE GENOMIC DNA]</scope>
</reference>
<organism evidence="3 4">
    <name type="scientific">Porites evermanni</name>
    <dbReference type="NCBI Taxonomy" id="104178"/>
    <lineage>
        <taxon>Eukaryota</taxon>
        <taxon>Metazoa</taxon>
        <taxon>Cnidaria</taxon>
        <taxon>Anthozoa</taxon>
        <taxon>Hexacorallia</taxon>
        <taxon>Scleractinia</taxon>
        <taxon>Fungiina</taxon>
        <taxon>Poritidae</taxon>
        <taxon>Porites</taxon>
    </lineage>
</organism>
<dbReference type="PROSITE" id="PS51257">
    <property type="entry name" value="PROKAR_LIPOPROTEIN"/>
    <property type="match status" value="1"/>
</dbReference>
<evidence type="ECO:0000256" key="1">
    <source>
        <dbReference type="SAM" id="MobiDB-lite"/>
    </source>
</evidence>
<feature type="region of interest" description="Disordered" evidence="1">
    <location>
        <begin position="241"/>
        <end position="268"/>
    </location>
</feature>
<keyword evidence="2" id="KW-0732">Signal</keyword>
<evidence type="ECO:0000313" key="3">
    <source>
        <dbReference type="EMBL" id="CAH3197199.1"/>
    </source>
</evidence>
<dbReference type="Proteomes" id="UP001159427">
    <property type="component" value="Unassembled WGS sequence"/>
</dbReference>
<evidence type="ECO:0000256" key="2">
    <source>
        <dbReference type="SAM" id="SignalP"/>
    </source>
</evidence>
<proteinExistence type="predicted"/>
<protein>
    <submittedName>
        <fullName evidence="3">Uncharacterized protein</fullName>
    </submittedName>
</protein>
<sequence length="385" mass="43635">MLSKILHVFLYFITCCGVQSCSTTNRTRTRTENEQDLEGGVRLDPIADPEEERSHEASSGLNWFGGRSKRGMDYSVTTDPRQRRETRRCSWFRRNKISPSFLPVAGEHLAEKSDVNRQKSKEQGKRLYVTSVQDANDEIVLGLFETKDSFSERQNSALALRTFATCARLNANFMRQTAWTPTTESECDSNSAACSSNSQREAKARQSVWSRITFAWNVVRRRIFDAGARFTLKCDEGFPSTSTKTNDNGISDDKKERPKMYSKHKKSAKRFLEAGKFKSKGLRSSRSTSRKPVAIQKLGENESTSFDRDLYMRINKLTVTHDICQSSLSDPFFVQEGAVIKSDVPVTYITINSQGTDEGSSNEDKPRLKNFFGSFTRRAGIFDSN</sequence>
<comment type="caution">
    <text evidence="3">The sequence shown here is derived from an EMBL/GenBank/DDBJ whole genome shotgun (WGS) entry which is preliminary data.</text>
</comment>
<feature type="signal peptide" evidence="2">
    <location>
        <begin position="1"/>
        <end position="20"/>
    </location>
</feature>
<name>A0ABN8T1M5_9CNID</name>
<gene>
    <name evidence="3" type="ORF">PEVE_00034552</name>
</gene>
<evidence type="ECO:0000313" key="4">
    <source>
        <dbReference type="Proteomes" id="UP001159427"/>
    </source>
</evidence>
<dbReference type="EMBL" id="CALNXI010005249">
    <property type="protein sequence ID" value="CAH3197199.1"/>
    <property type="molecule type" value="Genomic_DNA"/>
</dbReference>
<accession>A0ABN8T1M5</accession>